<evidence type="ECO:0000256" key="1">
    <source>
        <dbReference type="ARBA" id="ARBA00004448"/>
    </source>
</evidence>
<evidence type="ECO:0000256" key="8">
    <source>
        <dbReference type="ARBA" id="ARBA00023128"/>
    </source>
</evidence>
<dbReference type="PANTHER" id="PTHR45671:SF12">
    <property type="entry name" value="MITOCHONDRIAL PHOSPHATE CARRIER PROTEIN"/>
    <property type="match status" value="1"/>
</dbReference>
<comment type="subcellular location">
    <subcellularLocation>
        <location evidence="1">Mitochondrion inner membrane</location>
        <topology evidence="1">Multi-pass membrane protein</topology>
    </subcellularLocation>
</comment>
<dbReference type="Pfam" id="PF00153">
    <property type="entry name" value="Mito_carr"/>
    <property type="match status" value="1"/>
</dbReference>
<feature type="repeat" description="Solcar" evidence="10">
    <location>
        <begin position="435"/>
        <end position="520"/>
    </location>
</feature>
<dbReference type="PROSITE" id="PS50920">
    <property type="entry name" value="SOLCAR"/>
    <property type="match status" value="1"/>
</dbReference>
<dbReference type="EMBL" id="CAXAMN010023139">
    <property type="protein sequence ID" value="CAK9075517.1"/>
    <property type="molecule type" value="Genomic_DNA"/>
</dbReference>
<evidence type="ECO:0000256" key="2">
    <source>
        <dbReference type="ARBA" id="ARBA00006375"/>
    </source>
</evidence>
<dbReference type="SUPFAM" id="SSF103506">
    <property type="entry name" value="Mitochondrial carrier"/>
    <property type="match status" value="1"/>
</dbReference>
<organism evidence="12 13">
    <name type="scientific">Durusdinium trenchii</name>
    <dbReference type="NCBI Taxonomy" id="1381693"/>
    <lineage>
        <taxon>Eukaryota</taxon>
        <taxon>Sar</taxon>
        <taxon>Alveolata</taxon>
        <taxon>Dinophyceae</taxon>
        <taxon>Suessiales</taxon>
        <taxon>Symbiodiniaceae</taxon>
        <taxon>Durusdinium</taxon>
    </lineage>
</organism>
<dbReference type="Proteomes" id="UP001642484">
    <property type="component" value="Unassembled WGS sequence"/>
</dbReference>
<proteinExistence type="inferred from homology"/>
<dbReference type="Gene3D" id="1.50.40.10">
    <property type="entry name" value="Mitochondrial carrier domain"/>
    <property type="match status" value="1"/>
</dbReference>
<keyword evidence="9 10" id="KW-0472">Membrane</keyword>
<evidence type="ECO:0000256" key="3">
    <source>
        <dbReference type="ARBA" id="ARBA00022448"/>
    </source>
</evidence>
<dbReference type="InterPro" id="IPR044677">
    <property type="entry name" value="SLC25A3/Pic2/Mir1-like"/>
</dbReference>
<feature type="transmembrane region" description="Helical" evidence="11">
    <location>
        <begin position="531"/>
        <end position="555"/>
    </location>
</feature>
<dbReference type="InterPro" id="IPR023395">
    <property type="entry name" value="MCP_dom_sf"/>
</dbReference>
<dbReference type="InterPro" id="IPR018108">
    <property type="entry name" value="MCP_transmembrane"/>
</dbReference>
<keyword evidence="4 10" id="KW-0812">Transmembrane</keyword>
<sequence length="717" mass="79389">MVKLLAPWKRHRRRSWVIGVALFAMVPAFVSPPNSMPPEPEQELSRRQLLPLLGLACLPLSSTPCDAEAIWRSLPGESEDLAEAYPGRFVAYLTRFLLNFDTDFQNLWKSAKESEVSMGPLQSREFQRNARFARFSRTVQLSLSNFAPDKSKRLLEVLLKDYGNTTEAKRQSPGEKHTGAAPCPAGLRFSLLLMRLGPCPRICILFSLLQGPNQQPVSELRRLLRSVENASVSQVDVVDGGNFSLRDGAQVKEVMLELPTPPGLGGRPAKIYCQLKAVNATIGSTILCVDSVVVASKGSGYARDMDFTPKVLLPENLTMERAPNFTVQLTRPSRFPRERAKEALADELKSKMTNLLPPFVLPAYNAKLDRLVPDQSLPLTPDPTPPEEGRRLDEVFGSDRQVDRFRSDFVFAEFDSTYGPVGISPLERERQLYPSDYLRLMLSGALAGVVRTALFLPVQSVKVRMQTDQNLGRKGFIPALKEVVTTEPTGNLFRGIDVALTFSAIFGFFSFGVKEYLSRELVIQFPGLNELLAVILASIASVVITLIFATPWEVLTTKIMARSERFWGFSLLKDLLQESLPKAVSELYKEYWLLTSKELAFVTTKFLIFDSLREALLFFVPAFVEAQPLLIACFCGALAGACGAITSHPIDTIFALRTTGGGTEIPSLDKLFRGVGARVLIYSPGIALTFLVYDAAKTYFGVGGNALMQTLDLLRPS</sequence>
<keyword evidence="6" id="KW-0999">Mitochondrion inner membrane</keyword>
<keyword evidence="5" id="KW-0677">Repeat</keyword>
<comment type="similarity">
    <text evidence="2">Belongs to the mitochondrial carrier (TC 2.A.29) family.</text>
</comment>
<evidence type="ECO:0000256" key="9">
    <source>
        <dbReference type="ARBA" id="ARBA00023136"/>
    </source>
</evidence>
<keyword evidence="13" id="KW-1185">Reference proteome</keyword>
<keyword evidence="3" id="KW-0813">Transport</keyword>
<name>A0ABP0PIZ5_9DINO</name>
<accession>A0ABP0PIZ5</accession>
<evidence type="ECO:0000256" key="10">
    <source>
        <dbReference type="PROSITE-ProRule" id="PRU00282"/>
    </source>
</evidence>
<keyword evidence="8" id="KW-0496">Mitochondrion</keyword>
<gene>
    <name evidence="12" type="ORF">CCMP2556_LOCUS37188</name>
</gene>
<evidence type="ECO:0000313" key="12">
    <source>
        <dbReference type="EMBL" id="CAK9075517.1"/>
    </source>
</evidence>
<keyword evidence="7 11" id="KW-1133">Transmembrane helix</keyword>
<evidence type="ECO:0000256" key="11">
    <source>
        <dbReference type="SAM" id="Phobius"/>
    </source>
</evidence>
<comment type="caution">
    <text evidence="12">The sequence shown here is derived from an EMBL/GenBank/DDBJ whole genome shotgun (WGS) entry which is preliminary data.</text>
</comment>
<protein>
    <submittedName>
        <fullName evidence="12">Uncharacterized protein</fullName>
    </submittedName>
</protein>
<evidence type="ECO:0000256" key="7">
    <source>
        <dbReference type="ARBA" id="ARBA00022989"/>
    </source>
</evidence>
<evidence type="ECO:0000313" key="13">
    <source>
        <dbReference type="Proteomes" id="UP001642484"/>
    </source>
</evidence>
<evidence type="ECO:0000256" key="4">
    <source>
        <dbReference type="ARBA" id="ARBA00022692"/>
    </source>
</evidence>
<evidence type="ECO:0000256" key="6">
    <source>
        <dbReference type="ARBA" id="ARBA00022792"/>
    </source>
</evidence>
<dbReference type="PANTHER" id="PTHR45671">
    <property type="entry name" value="SOLUTE CARRIER FAMILY 25 (MITOCHONDRIAL CARRIER PHOSPHATE CARRIER), MEMBER 3, LIKE-RELATED-RELATED"/>
    <property type="match status" value="1"/>
</dbReference>
<reference evidence="12 13" key="1">
    <citation type="submission" date="2024-02" db="EMBL/GenBank/DDBJ databases">
        <authorList>
            <person name="Chen Y."/>
            <person name="Shah S."/>
            <person name="Dougan E. K."/>
            <person name="Thang M."/>
            <person name="Chan C."/>
        </authorList>
    </citation>
    <scope>NUCLEOTIDE SEQUENCE [LARGE SCALE GENOMIC DNA]</scope>
</reference>
<evidence type="ECO:0000256" key="5">
    <source>
        <dbReference type="ARBA" id="ARBA00022737"/>
    </source>
</evidence>